<evidence type="ECO:0000256" key="2">
    <source>
        <dbReference type="SAM" id="Phobius"/>
    </source>
</evidence>
<keyword evidence="2" id="KW-1133">Transmembrane helix</keyword>
<keyword evidence="2" id="KW-0812">Transmembrane</keyword>
<keyword evidence="4" id="KW-1185">Reference proteome</keyword>
<evidence type="ECO:0000313" key="4">
    <source>
        <dbReference type="Proteomes" id="UP000276603"/>
    </source>
</evidence>
<dbReference type="InterPro" id="IPR008023">
    <property type="entry name" value="DUF748"/>
</dbReference>
<keyword evidence="2" id="KW-0472">Membrane</keyword>
<protein>
    <submittedName>
        <fullName evidence="3">DUF748 domain-containing protein</fullName>
    </submittedName>
</protein>
<gene>
    <name evidence="3" type="ORF">D7Z94_21265</name>
</gene>
<evidence type="ECO:0000256" key="1">
    <source>
        <dbReference type="SAM" id="MobiDB-lite"/>
    </source>
</evidence>
<dbReference type="RefSeq" id="WP_120713635.1">
    <property type="nucleotide sequence ID" value="NZ_RBCJ01000004.1"/>
</dbReference>
<accession>A0A3B0C5V8</accession>
<comment type="caution">
    <text evidence="3">The sequence shown here is derived from an EMBL/GenBank/DDBJ whole genome shotgun (WGS) entry which is preliminary data.</text>
</comment>
<dbReference type="AlphaFoldDB" id="A0A3B0C5V8"/>
<proteinExistence type="predicted"/>
<feature type="region of interest" description="Disordered" evidence="1">
    <location>
        <begin position="362"/>
        <end position="399"/>
    </location>
</feature>
<feature type="compositionally biased region" description="Basic and acidic residues" evidence="1">
    <location>
        <begin position="362"/>
        <end position="384"/>
    </location>
</feature>
<organism evidence="3 4">
    <name type="scientific">Ulvibacterium marinum</name>
    <dbReference type="NCBI Taxonomy" id="2419782"/>
    <lineage>
        <taxon>Bacteria</taxon>
        <taxon>Pseudomonadati</taxon>
        <taxon>Bacteroidota</taxon>
        <taxon>Flavobacteriia</taxon>
        <taxon>Flavobacteriales</taxon>
        <taxon>Flavobacteriaceae</taxon>
        <taxon>Ulvibacterium</taxon>
    </lineage>
</organism>
<dbReference type="Pfam" id="PF05359">
    <property type="entry name" value="DUF748"/>
    <property type="match status" value="1"/>
</dbReference>
<dbReference type="OrthoDB" id="9771783at2"/>
<reference evidence="3 4" key="1">
    <citation type="submission" date="2018-10" db="EMBL/GenBank/DDBJ databases">
        <title>Ulvibacterium marinum gen. nov., sp. nov., a novel marine bacterium of the family Flavobacteriaceae, isolated from a culture of the green alga Ulva prolifera.</title>
        <authorList>
            <person name="Zhang Z."/>
        </authorList>
    </citation>
    <scope>NUCLEOTIDE SEQUENCE [LARGE SCALE GENOMIC DNA]</scope>
    <source>
        <strain evidence="3 4">CCMM003</strain>
    </source>
</reference>
<dbReference type="Proteomes" id="UP000276603">
    <property type="component" value="Unassembled WGS sequence"/>
</dbReference>
<dbReference type="EMBL" id="RBCJ01000004">
    <property type="protein sequence ID" value="RKN78726.1"/>
    <property type="molecule type" value="Genomic_DNA"/>
</dbReference>
<evidence type="ECO:0000313" key="3">
    <source>
        <dbReference type="EMBL" id="RKN78726.1"/>
    </source>
</evidence>
<sequence length="399" mass="45031">MEIVNSSLKNKNTLKRKRYVIPLIVIVALVLLRVALPYIVKNYVNKVLADIPGYYGHVDAIEISLLRGAYVIEGMYLNKVDALSEVPFLKLEKTDISVEWKSLFKGKVVSELILIRPTFIYMSEDQQQGEEEAAEFDDWTKALTGLVPIDINHLQISDGKAAFVEFTTSPNIDLNLNNIELDANNLKNVVLDGRELPSEVNATATSIGNGNVKMNGKMNLVKQIPDMDISFSLEDASVTAFNDFTNHYAGIDFSEGNFNIYSEMAIADGFLTGYVKPLLKDSKLVSKNDKFFEKLWEGFVRFFKFVLKNQKSNTLATKVPFQGDLNNVQTKVWPTIFNIVQNGWIDGFKSTVDDDVTFEDAEKLADEDGDEDKSREEKKAERQKGRAKRKPEKAKTNNE</sequence>
<name>A0A3B0C5V8_9FLAO</name>
<feature type="transmembrane region" description="Helical" evidence="2">
    <location>
        <begin position="20"/>
        <end position="40"/>
    </location>
</feature>